<keyword evidence="2" id="KW-1185">Reference proteome</keyword>
<dbReference type="AlphaFoldDB" id="A0A371GHV3"/>
<dbReference type="EMBL" id="QJKJ01005482">
    <property type="protein sequence ID" value="RDX90122.1"/>
    <property type="molecule type" value="Genomic_DNA"/>
</dbReference>
<feature type="non-terminal residue" evidence="1">
    <location>
        <position position="1"/>
    </location>
</feature>
<name>A0A371GHV3_MUCPR</name>
<dbReference type="Proteomes" id="UP000257109">
    <property type="component" value="Unassembled WGS sequence"/>
</dbReference>
<accession>A0A371GHV3</accession>
<organism evidence="1 2">
    <name type="scientific">Mucuna pruriens</name>
    <name type="common">Velvet bean</name>
    <name type="synonym">Dolichos pruriens</name>
    <dbReference type="NCBI Taxonomy" id="157652"/>
    <lineage>
        <taxon>Eukaryota</taxon>
        <taxon>Viridiplantae</taxon>
        <taxon>Streptophyta</taxon>
        <taxon>Embryophyta</taxon>
        <taxon>Tracheophyta</taxon>
        <taxon>Spermatophyta</taxon>
        <taxon>Magnoliopsida</taxon>
        <taxon>eudicotyledons</taxon>
        <taxon>Gunneridae</taxon>
        <taxon>Pentapetalae</taxon>
        <taxon>rosids</taxon>
        <taxon>fabids</taxon>
        <taxon>Fabales</taxon>
        <taxon>Fabaceae</taxon>
        <taxon>Papilionoideae</taxon>
        <taxon>50 kb inversion clade</taxon>
        <taxon>NPAAA clade</taxon>
        <taxon>indigoferoid/millettioid clade</taxon>
        <taxon>Phaseoleae</taxon>
        <taxon>Mucuna</taxon>
    </lineage>
</organism>
<comment type="caution">
    <text evidence="1">The sequence shown here is derived from an EMBL/GenBank/DDBJ whole genome shotgun (WGS) entry which is preliminary data.</text>
</comment>
<reference evidence="1" key="1">
    <citation type="submission" date="2018-05" db="EMBL/GenBank/DDBJ databases">
        <title>Draft genome of Mucuna pruriens seed.</title>
        <authorList>
            <person name="Nnadi N.E."/>
            <person name="Vos R."/>
            <person name="Hasami M.H."/>
            <person name="Devisetty U.K."/>
            <person name="Aguiy J.C."/>
        </authorList>
    </citation>
    <scope>NUCLEOTIDE SEQUENCE [LARGE SCALE GENOMIC DNA]</scope>
    <source>
        <strain evidence="1">JCA_2017</strain>
    </source>
</reference>
<evidence type="ECO:0000313" key="1">
    <source>
        <dbReference type="EMBL" id="RDX90122.1"/>
    </source>
</evidence>
<proteinExistence type="predicted"/>
<dbReference type="OrthoDB" id="694103at2759"/>
<evidence type="ECO:0008006" key="3">
    <source>
        <dbReference type="Google" id="ProtNLM"/>
    </source>
</evidence>
<gene>
    <name evidence="1" type="ORF">CR513_28049</name>
</gene>
<evidence type="ECO:0000313" key="2">
    <source>
        <dbReference type="Proteomes" id="UP000257109"/>
    </source>
</evidence>
<protein>
    <recommendedName>
        <fullName evidence="3">Retrotransposon gag domain-containing protein</fullName>
    </recommendedName>
</protein>
<sequence length="198" mass="22769">MKRMFLEKFFLASRTSSVRKEICGIRQHTSEMLYEYWERGSTTFKVVNEVVVVDNQRLENKITKLTSFVRQLAIGQCHKSPPARVCGICAFEEHPIDTCPTFQEIELNSAKVAVVMDGQQYRQPHNQYSNLRYGLNPKQHPVQQSSLENLVKQMATHNIQFQENLYSKGSRKVPLQTILSPQANMIVITLKSGKELPQ</sequence>